<feature type="transmembrane region" description="Helical" evidence="3">
    <location>
        <begin position="194"/>
        <end position="219"/>
    </location>
</feature>
<dbReference type="PANTHER" id="PTHR30487">
    <property type="entry name" value="TYPE 4 PREPILIN-LIKE PROTEINS LEADER PEPTIDE-PROCESSING ENZYME"/>
    <property type="match status" value="1"/>
</dbReference>
<protein>
    <submittedName>
        <fullName evidence="5">A24 family peptidase</fullName>
        <ecNumber evidence="5">3.4.23.-</ecNumber>
    </submittedName>
</protein>
<dbReference type="Pfam" id="PF01478">
    <property type="entry name" value="Peptidase_A24"/>
    <property type="match status" value="1"/>
</dbReference>
<dbReference type="GO" id="GO:0006465">
    <property type="term" value="P:signal peptide processing"/>
    <property type="evidence" value="ECO:0007669"/>
    <property type="project" value="TreeGrafter"/>
</dbReference>
<feature type="transmembrane region" description="Helical" evidence="3">
    <location>
        <begin position="103"/>
        <end position="120"/>
    </location>
</feature>
<dbReference type="Gene3D" id="1.20.120.1220">
    <property type="match status" value="1"/>
</dbReference>
<comment type="caution">
    <text evidence="5">The sequence shown here is derived from an EMBL/GenBank/DDBJ whole genome shotgun (WGS) entry which is preliminary data.</text>
</comment>
<keyword evidence="3" id="KW-0472">Membrane</keyword>
<evidence type="ECO:0000313" key="6">
    <source>
        <dbReference type="EMBL" id="MDO7857032.1"/>
    </source>
</evidence>
<keyword evidence="3" id="KW-0812">Transmembrane</keyword>
<dbReference type="EMBL" id="JARRYG010000011">
    <property type="protein sequence ID" value="MDG4696967.1"/>
    <property type="molecule type" value="Genomic_DNA"/>
</dbReference>
<reference evidence="6" key="3">
    <citation type="journal article" date="2024" name="Int. J. Antimicrob. Agents">
        <title>Identification of a novel Providencia species showing multi-drug-resistant in three patients with hospital-acquired infection.</title>
        <authorList>
            <person name="Yang W."/>
            <person name="Chen J."/>
            <person name="Yang F."/>
            <person name="Ji P."/>
            <person name="Shen S."/>
            <person name="Yin D."/>
            <person name="Hu F."/>
        </authorList>
    </citation>
    <scope>NUCLEOTIDE SEQUENCE</scope>
    <source>
        <strain evidence="6">CRE-138-0111</strain>
    </source>
</reference>
<name>A0AA42FM31_9GAMM</name>
<feature type="transmembrane region" description="Helical" evidence="3">
    <location>
        <begin position="250"/>
        <end position="269"/>
    </location>
</feature>
<keyword evidence="8" id="KW-1185">Reference proteome</keyword>
<dbReference type="Proteomes" id="UP001176478">
    <property type="component" value="Unassembled WGS sequence"/>
</dbReference>
<reference evidence="5" key="1">
    <citation type="submission" date="2023-03" db="EMBL/GenBank/DDBJ databases">
        <title>a new species belonging to Providencia genus.</title>
        <authorList>
            <person name="Yang W."/>
            <person name="Hu F."/>
            <person name="Shen S."/>
            <person name="Ding L."/>
            <person name="Yin D."/>
        </authorList>
    </citation>
    <scope>NUCLEOTIDE SEQUENCE</scope>
    <source>
        <strain evidence="5">CRE-3FA-0001</strain>
    </source>
</reference>
<dbReference type="EC" id="3.4.23.-" evidence="5"/>
<dbReference type="GO" id="GO:0005886">
    <property type="term" value="C:plasma membrane"/>
    <property type="evidence" value="ECO:0007669"/>
    <property type="project" value="TreeGrafter"/>
</dbReference>
<keyword evidence="3" id="KW-1133">Transmembrane helix</keyword>
<evidence type="ECO:0000313" key="7">
    <source>
        <dbReference type="Proteomes" id="UP001156701"/>
    </source>
</evidence>
<evidence type="ECO:0000313" key="5">
    <source>
        <dbReference type="EMBL" id="MDG4696967.1"/>
    </source>
</evidence>
<organism evidence="5 7">
    <name type="scientific">Providencia huashanensis</name>
    <dbReference type="NCBI Taxonomy" id="3037798"/>
    <lineage>
        <taxon>Bacteria</taxon>
        <taxon>Pseudomonadati</taxon>
        <taxon>Pseudomonadota</taxon>
        <taxon>Gammaproteobacteria</taxon>
        <taxon>Enterobacterales</taxon>
        <taxon>Morganellaceae</taxon>
        <taxon>Providencia</taxon>
    </lineage>
</organism>
<accession>A0AA42FM31</accession>
<evidence type="ECO:0000313" key="8">
    <source>
        <dbReference type="Proteomes" id="UP001176478"/>
    </source>
</evidence>
<dbReference type="Proteomes" id="UP001156701">
    <property type="component" value="Unassembled WGS sequence"/>
</dbReference>
<sequence>MKELFYFLLSYIKSFIDNMTNMISSWQGDERLFFIESIGFHLCKQDVIFLVVLFLSVLMTQKLLIYLPVWCFGKNKITIKLHTLLILYGVFGCIIIGSFNSLWVMLFLVVFINLITPLFIIDYKMGYLPDVLTYPLLWSGLLYQINLPQGNVISAIYAVILSYFMMLITVTLVEKIKKQPQMGRGDLKLIAACAAWLGVWLLPYFIGLAACLGLLHYAFAHWVLPKISQGGHSPSCVSAKPLVNEIAQTIPFGPTIIISASILLYLSILRIG</sequence>
<dbReference type="RefSeq" id="WP_226619186.1">
    <property type="nucleotide sequence ID" value="NZ_JARRYG010000011.1"/>
</dbReference>
<feature type="transmembrane region" description="Helical" evidence="3">
    <location>
        <begin position="127"/>
        <end position="146"/>
    </location>
</feature>
<evidence type="ECO:0000256" key="2">
    <source>
        <dbReference type="RuleBase" id="RU003793"/>
    </source>
</evidence>
<dbReference type="PANTHER" id="PTHR30487:SF0">
    <property type="entry name" value="PREPILIN LEADER PEPTIDASE_N-METHYLTRANSFERASE-RELATED"/>
    <property type="match status" value="1"/>
</dbReference>
<reference evidence="6" key="2">
    <citation type="submission" date="2023-07" db="EMBL/GenBank/DDBJ databases">
        <authorList>
            <person name="Yang W."/>
            <person name="Chen J."/>
            <person name="Ji P."/>
            <person name="Hu F."/>
        </authorList>
    </citation>
    <scope>NUCLEOTIDE SEQUENCE</scope>
    <source>
        <strain evidence="6">CRE-138-0111</strain>
    </source>
</reference>
<evidence type="ECO:0000256" key="3">
    <source>
        <dbReference type="SAM" id="Phobius"/>
    </source>
</evidence>
<evidence type="ECO:0000259" key="4">
    <source>
        <dbReference type="Pfam" id="PF01478"/>
    </source>
</evidence>
<keyword evidence="5" id="KW-0378">Hydrolase</keyword>
<feature type="domain" description="Prepilin type IV endopeptidase peptidase" evidence="4">
    <location>
        <begin position="111"/>
        <end position="215"/>
    </location>
</feature>
<gene>
    <name evidence="5" type="ORF">P7V44_12055</name>
    <name evidence="6" type="ORF">Q5E86_11910</name>
</gene>
<feature type="transmembrane region" description="Helical" evidence="3">
    <location>
        <begin position="79"/>
        <end position="97"/>
    </location>
</feature>
<dbReference type="AlphaFoldDB" id="A0AA42FM31"/>
<dbReference type="InterPro" id="IPR000045">
    <property type="entry name" value="Prepilin_IV_endopep_pep"/>
</dbReference>
<dbReference type="InterPro" id="IPR014032">
    <property type="entry name" value="Peptidase_A24A_bac"/>
</dbReference>
<evidence type="ECO:0000256" key="1">
    <source>
        <dbReference type="ARBA" id="ARBA00005801"/>
    </source>
</evidence>
<dbReference type="EMBL" id="JAUQTG010000006">
    <property type="protein sequence ID" value="MDO7857032.1"/>
    <property type="molecule type" value="Genomic_DNA"/>
</dbReference>
<dbReference type="PRINTS" id="PR00864">
    <property type="entry name" value="PREPILNPTASE"/>
</dbReference>
<dbReference type="GO" id="GO:0004190">
    <property type="term" value="F:aspartic-type endopeptidase activity"/>
    <property type="evidence" value="ECO:0007669"/>
    <property type="project" value="InterPro"/>
</dbReference>
<comment type="similarity">
    <text evidence="1 2">Belongs to the peptidase A24 family.</text>
</comment>
<feature type="transmembrane region" description="Helical" evidence="3">
    <location>
        <begin position="47"/>
        <end position="67"/>
    </location>
</feature>
<proteinExistence type="inferred from homology"/>
<dbReference type="InterPro" id="IPR050882">
    <property type="entry name" value="Prepilin_peptidase/N-MTase"/>
</dbReference>
<feature type="transmembrane region" description="Helical" evidence="3">
    <location>
        <begin position="152"/>
        <end position="173"/>
    </location>
</feature>